<name>A0A2K9VEI0_9CAUD</name>
<evidence type="ECO:0000313" key="1">
    <source>
        <dbReference type="EMBL" id="AUV60688.1"/>
    </source>
</evidence>
<gene>
    <name evidence="1" type="ORF">SEA_STEVEFRENCH_86</name>
</gene>
<proteinExistence type="predicted"/>
<dbReference type="EMBL" id="MG770214">
    <property type="protein sequence ID" value="AUV60688.1"/>
    <property type="molecule type" value="Genomic_DNA"/>
</dbReference>
<accession>A0A2K9VEI0</accession>
<organism evidence="1 2">
    <name type="scientific">Gordonia phage SteveFrench</name>
    <dbReference type="NCBI Taxonomy" id="2079281"/>
    <lineage>
        <taxon>Viruses</taxon>
        <taxon>Duplodnaviria</taxon>
        <taxon>Heunggongvirae</taxon>
        <taxon>Uroviricota</taxon>
        <taxon>Caudoviricetes</taxon>
        <taxon>Montyvirus</taxon>
        <taxon>Montyvirus stevefrench</taxon>
    </lineage>
</organism>
<reference evidence="1 2" key="1">
    <citation type="submission" date="2018-01" db="EMBL/GenBank/DDBJ databases">
        <authorList>
            <person name="Brammer T.X."/>
            <person name="Firkus N.C."/>
            <person name="Haglund K.L."/>
            <person name="Heubel C."/>
            <person name="Johnson K."/>
            <person name="Lowery J.D."/>
            <person name="Neidermyer S.M."/>
            <person name="Richards M.A."/>
            <person name="Urick M.N."/>
            <person name="Bonilla J.A."/>
            <person name="Klyczek K."/>
            <person name="Garlena R.A."/>
            <person name="Russell D.A."/>
            <person name="Pope W.H."/>
            <person name="Jacobs-Sera D."/>
            <person name="Hendrix R.W."/>
            <person name="Hatfull G.F."/>
        </authorList>
    </citation>
    <scope>NUCLEOTIDE SEQUENCE [LARGE SCALE GENOMIC DNA]</scope>
</reference>
<evidence type="ECO:0000313" key="2">
    <source>
        <dbReference type="Proteomes" id="UP000241128"/>
    </source>
</evidence>
<sequence length="82" mass="9206">MTMHSIVARRICWPNPDAVCLEGGCGYCNMSPYRDIEEIEAYARAAGDVGNRGNNKLKPSWQAYTWGLERKFCNADVRYASG</sequence>
<dbReference type="Proteomes" id="UP000241128">
    <property type="component" value="Segment"/>
</dbReference>
<protein>
    <submittedName>
        <fullName evidence="1">Uncharacterized protein</fullName>
    </submittedName>
</protein>
<keyword evidence="2" id="KW-1185">Reference proteome</keyword>